<proteinExistence type="predicted"/>
<dbReference type="EMBL" id="DS547114">
    <property type="protein sequence ID" value="EDR05143.1"/>
    <property type="molecule type" value="Genomic_DNA"/>
</dbReference>
<sequence length="208" mass="23085">MVHGPQKTGPRWSGSVPSISGAKNRTELDLRTLLPTTSLRTLLPTTSAHTNDDDDVAMDETLTTQVVVTAHFNPVNVQEGNVAIAYVDDDLNIVVSWLPDPYKDRSRPVANRLRPGLVKTSLVTAKDRKRPVCCSSVWFFELSRIGRTGYGYGLRHWAPKDRTGPDFQTLPLPSQTIIMPNNPSILSYPDTISAGHSVDTLWNHNNRN</sequence>
<feature type="region of interest" description="Disordered" evidence="1">
    <location>
        <begin position="1"/>
        <end position="21"/>
    </location>
</feature>
<evidence type="ECO:0000313" key="2">
    <source>
        <dbReference type="EMBL" id="EDR05143.1"/>
    </source>
</evidence>
<dbReference type="AlphaFoldDB" id="B0DJM1"/>
<dbReference type="HOGENOM" id="CLU_1321099_0_0_1"/>
<dbReference type="InParanoid" id="B0DJM1"/>
<organism evidence="3">
    <name type="scientific">Laccaria bicolor (strain S238N-H82 / ATCC MYA-4686)</name>
    <name type="common">Bicoloured deceiver</name>
    <name type="synonym">Laccaria laccata var. bicolor</name>
    <dbReference type="NCBI Taxonomy" id="486041"/>
    <lineage>
        <taxon>Eukaryota</taxon>
        <taxon>Fungi</taxon>
        <taxon>Dikarya</taxon>
        <taxon>Basidiomycota</taxon>
        <taxon>Agaricomycotina</taxon>
        <taxon>Agaricomycetes</taxon>
        <taxon>Agaricomycetidae</taxon>
        <taxon>Agaricales</taxon>
        <taxon>Agaricineae</taxon>
        <taxon>Hydnangiaceae</taxon>
        <taxon>Laccaria</taxon>
    </lineage>
</organism>
<evidence type="ECO:0000256" key="1">
    <source>
        <dbReference type="SAM" id="MobiDB-lite"/>
    </source>
</evidence>
<protein>
    <submittedName>
        <fullName evidence="2">Predicted protein</fullName>
    </submittedName>
</protein>
<dbReference type="KEGG" id="lbc:LACBIDRAFT_329920"/>
<dbReference type="GeneID" id="6079800"/>
<reference evidence="2 3" key="1">
    <citation type="journal article" date="2008" name="Nature">
        <title>The genome of Laccaria bicolor provides insights into mycorrhizal symbiosis.</title>
        <authorList>
            <person name="Martin F."/>
            <person name="Aerts A."/>
            <person name="Ahren D."/>
            <person name="Brun A."/>
            <person name="Danchin E.G.J."/>
            <person name="Duchaussoy F."/>
            <person name="Gibon J."/>
            <person name="Kohler A."/>
            <person name="Lindquist E."/>
            <person name="Pereda V."/>
            <person name="Salamov A."/>
            <person name="Shapiro H.J."/>
            <person name="Wuyts J."/>
            <person name="Blaudez D."/>
            <person name="Buee M."/>
            <person name="Brokstein P."/>
            <person name="Canbaeck B."/>
            <person name="Cohen D."/>
            <person name="Courty P.E."/>
            <person name="Coutinho P.M."/>
            <person name="Delaruelle C."/>
            <person name="Detter J.C."/>
            <person name="Deveau A."/>
            <person name="DiFazio S."/>
            <person name="Duplessis S."/>
            <person name="Fraissinet-Tachet L."/>
            <person name="Lucic E."/>
            <person name="Frey-Klett P."/>
            <person name="Fourrey C."/>
            <person name="Feussner I."/>
            <person name="Gay G."/>
            <person name="Grimwood J."/>
            <person name="Hoegger P.J."/>
            <person name="Jain P."/>
            <person name="Kilaru S."/>
            <person name="Labbe J."/>
            <person name="Lin Y.C."/>
            <person name="Legue V."/>
            <person name="Le Tacon F."/>
            <person name="Marmeisse R."/>
            <person name="Melayah D."/>
            <person name="Montanini B."/>
            <person name="Muratet M."/>
            <person name="Nehls U."/>
            <person name="Niculita-Hirzel H."/>
            <person name="Oudot-Le Secq M.P."/>
            <person name="Peter M."/>
            <person name="Quesneville H."/>
            <person name="Rajashekar B."/>
            <person name="Reich M."/>
            <person name="Rouhier N."/>
            <person name="Schmutz J."/>
            <person name="Yin T."/>
            <person name="Chalot M."/>
            <person name="Henrissat B."/>
            <person name="Kuees U."/>
            <person name="Lucas S."/>
            <person name="Van de Peer Y."/>
            <person name="Podila G.K."/>
            <person name="Polle A."/>
            <person name="Pukkila P.J."/>
            <person name="Richardson P.M."/>
            <person name="Rouze P."/>
            <person name="Sanders I.R."/>
            <person name="Stajich J.E."/>
            <person name="Tunlid A."/>
            <person name="Tuskan G."/>
            <person name="Grigoriev I.V."/>
        </authorList>
    </citation>
    <scope>NUCLEOTIDE SEQUENCE [LARGE SCALE GENOMIC DNA]</scope>
    <source>
        <strain evidence="3">S238N-H82 / ATCC MYA-4686</strain>
    </source>
</reference>
<accession>B0DJM1</accession>
<dbReference type="Proteomes" id="UP000001194">
    <property type="component" value="Unassembled WGS sequence"/>
</dbReference>
<keyword evidence="3" id="KW-1185">Reference proteome</keyword>
<dbReference type="OrthoDB" id="3093194at2759"/>
<name>B0DJM1_LACBS</name>
<dbReference type="RefSeq" id="XP_001884108.1">
    <property type="nucleotide sequence ID" value="XM_001884073.1"/>
</dbReference>
<evidence type="ECO:0000313" key="3">
    <source>
        <dbReference type="Proteomes" id="UP000001194"/>
    </source>
</evidence>
<gene>
    <name evidence="2" type="ORF">LACBIDRAFT_329920</name>
</gene>